<feature type="transmembrane region" description="Helical" evidence="1">
    <location>
        <begin position="382"/>
        <end position="403"/>
    </location>
</feature>
<dbReference type="Proteomes" id="UP000823388">
    <property type="component" value="Chromosome 7N"/>
</dbReference>
<dbReference type="EMBL" id="CM029050">
    <property type="protein sequence ID" value="KAG2565212.1"/>
    <property type="molecule type" value="Genomic_DNA"/>
</dbReference>
<gene>
    <name evidence="2" type="ORF">PVAP13_7NG114600</name>
</gene>
<dbReference type="AlphaFoldDB" id="A0A8T0PXV6"/>
<proteinExistence type="predicted"/>
<dbReference type="InterPro" id="IPR004158">
    <property type="entry name" value="DUF247_pln"/>
</dbReference>
<keyword evidence="1" id="KW-0472">Membrane</keyword>
<dbReference type="OrthoDB" id="676317at2759"/>
<protein>
    <submittedName>
        <fullName evidence="2">Uncharacterized protein</fullName>
    </submittedName>
</protein>
<organism evidence="2 3">
    <name type="scientific">Panicum virgatum</name>
    <name type="common">Blackwell switchgrass</name>
    <dbReference type="NCBI Taxonomy" id="38727"/>
    <lineage>
        <taxon>Eukaryota</taxon>
        <taxon>Viridiplantae</taxon>
        <taxon>Streptophyta</taxon>
        <taxon>Embryophyta</taxon>
        <taxon>Tracheophyta</taxon>
        <taxon>Spermatophyta</taxon>
        <taxon>Magnoliopsida</taxon>
        <taxon>Liliopsida</taxon>
        <taxon>Poales</taxon>
        <taxon>Poaceae</taxon>
        <taxon>PACMAD clade</taxon>
        <taxon>Panicoideae</taxon>
        <taxon>Panicodae</taxon>
        <taxon>Paniceae</taxon>
        <taxon>Panicinae</taxon>
        <taxon>Panicum</taxon>
        <taxon>Panicum sect. Hiantes</taxon>
    </lineage>
</organism>
<name>A0A8T0PXV6_PANVG</name>
<keyword evidence="1" id="KW-0812">Transmembrane</keyword>
<sequence length="410" mass="45810">MEMKIHRYPGSIKALGNWYTVPTIVAIGPYHHGRQELMHAENVKHAAAYHCIKTSGRSAQEMYSAVVSAAREIGARRLYRKDVMEGIGDDDDFLHIMFFDACFLVMYMLNYSGMECDKFLCNFFNSSADEIAHDIMLLENQIPWPVVDALLKYTSVPLADFVSIWKWQDGRLQDRVYYKVPAGDAVLDETYGPPHLLGLLRFYIVGRSRTKVPGGVEKIKSAAVSVSAMEIAKMGINLRANKTNELADMGLTKKPIFFAVLSMAPLSLNDLHANLLVNMAALEVCTTPNSLGDEVEFEDDSAVCSYLRLLCMLVHRKEDVHHLGTKGILRGAGLTNKKALDFFASLKSLPLGLSCDNLMLQIESYRIKRPMRIKGYAFVRKNWKTILGVFTVIGVFASILSAIKSLKGAQ</sequence>
<accession>A0A8T0PXV6</accession>
<comment type="caution">
    <text evidence="2">The sequence shown here is derived from an EMBL/GenBank/DDBJ whole genome shotgun (WGS) entry which is preliminary data.</text>
</comment>
<dbReference type="PANTHER" id="PTHR31549:SF32">
    <property type="match status" value="1"/>
</dbReference>
<keyword evidence="1" id="KW-1133">Transmembrane helix</keyword>
<evidence type="ECO:0000313" key="3">
    <source>
        <dbReference type="Proteomes" id="UP000823388"/>
    </source>
</evidence>
<evidence type="ECO:0000313" key="2">
    <source>
        <dbReference type="EMBL" id="KAG2565212.1"/>
    </source>
</evidence>
<dbReference type="Pfam" id="PF03140">
    <property type="entry name" value="DUF247"/>
    <property type="match status" value="1"/>
</dbReference>
<dbReference type="PANTHER" id="PTHR31549">
    <property type="entry name" value="PROTEIN, PUTATIVE (DUF247)-RELATED-RELATED"/>
    <property type="match status" value="1"/>
</dbReference>
<evidence type="ECO:0000256" key="1">
    <source>
        <dbReference type="SAM" id="Phobius"/>
    </source>
</evidence>
<reference evidence="2" key="1">
    <citation type="submission" date="2020-05" db="EMBL/GenBank/DDBJ databases">
        <title>WGS assembly of Panicum virgatum.</title>
        <authorList>
            <person name="Lovell J.T."/>
            <person name="Jenkins J."/>
            <person name="Shu S."/>
            <person name="Juenger T.E."/>
            <person name="Schmutz J."/>
        </authorList>
    </citation>
    <scope>NUCLEOTIDE SEQUENCE</scope>
    <source>
        <strain evidence="2">AP13</strain>
    </source>
</reference>
<keyword evidence="3" id="KW-1185">Reference proteome</keyword>